<dbReference type="Proteomes" id="UP000324800">
    <property type="component" value="Unassembled WGS sequence"/>
</dbReference>
<reference evidence="1 2" key="1">
    <citation type="submission" date="2019-03" db="EMBL/GenBank/DDBJ databases">
        <title>Single cell metagenomics reveals metabolic interactions within the superorganism composed of flagellate Streblomastix strix and complex community of Bacteroidetes bacteria on its surface.</title>
        <authorList>
            <person name="Treitli S.C."/>
            <person name="Kolisko M."/>
            <person name="Husnik F."/>
            <person name="Keeling P."/>
            <person name="Hampl V."/>
        </authorList>
    </citation>
    <scope>NUCLEOTIDE SEQUENCE [LARGE SCALE GENOMIC DNA]</scope>
    <source>
        <strain evidence="1">ST1C</strain>
    </source>
</reference>
<comment type="caution">
    <text evidence="1">The sequence shown here is derived from an EMBL/GenBank/DDBJ whole genome shotgun (WGS) entry which is preliminary data.</text>
</comment>
<evidence type="ECO:0000313" key="2">
    <source>
        <dbReference type="Proteomes" id="UP000324800"/>
    </source>
</evidence>
<dbReference type="AlphaFoldDB" id="A0A5J4VVX5"/>
<sequence length="37" mass="4116">EGAAREVQETLEREASGQLSVMEKDTKGVWRKAIAKI</sequence>
<gene>
    <name evidence="1" type="ORF">EZS28_017826</name>
</gene>
<accession>A0A5J4VVX5</accession>
<feature type="non-terminal residue" evidence="1">
    <location>
        <position position="1"/>
    </location>
</feature>
<protein>
    <submittedName>
        <fullName evidence="1">Uncharacterized protein</fullName>
    </submittedName>
</protein>
<proteinExistence type="predicted"/>
<evidence type="ECO:0000313" key="1">
    <source>
        <dbReference type="EMBL" id="KAA6386642.1"/>
    </source>
</evidence>
<dbReference type="EMBL" id="SNRW01004711">
    <property type="protein sequence ID" value="KAA6386642.1"/>
    <property type="molecule type" value="Genomic_DNA"/>
</dbReference>
<organism evidence="1 2">
    <name type="scientific">Streblomastix strix</name>
    <dbReference type="NCBI Taxonomy" id="222440"/>
    <lineage>
        <taxon>Eukaryota</taxon>
        <taxon>Metamonada</taxon>
        <taxon>Preaxostyla</taxon>
        <taxon>Oxymonadida</taxon>
        <taxon>Streblomastigidae</taxon>
        <taxon>Streblomastix</taxon>
    </lineage>
</organism>
<name>A0A5J4VVX5_9EUKA</name>